<comment type="caution">
    <text evidence="9">The sequence shown here is derived from an EMBL/GenBank/DDBJ whole genome shotgun (WGS) entry which is preliminary data.</text>
</comment>
<keyword evidence="2 7" id="KW-0597">Phosphoprotein</keyword>
<reference evidence="9 10" key="1">
    <citation type="journal article" date="2018" name="Nat. Biotechnol.">
        <title>A standardized bacterial taxonomy based on genome phylogeny substantially revises the tree of life.</title>
        <authorList>
            <person name="Parks D.H."/>
            <person name="Chuvochina M."/>
            <person name="Waite D.W."/>
            <person name="Rinke C."/>
            <person name="Skarshewski A."/>
            <person name="Chaumeil P.A."/>
            <person name="Hugenholtz P."/>
        </authorList>
    </citation>
    <scope>NUCLEOTIDE SEQUENCE [LARGE SCALE GENOMIC DNA]</scope>
    <source>
        <strain evidence="9">UBA10948</strain>
    </source>
</reference>
<dbReference type="GO" id="GO:0032993">
    <property type="term" value="C:protein-DNA complex"/>
    <property type="evidence" value="ECO:0007669"/>
    <property type="project" value="TreeGrafter"/>
</dbReference>
<evidence type="ECO:0000256" key="3">
    <source>
        <dbReference type="ARBA" id="ARBA00023015"/>
    </source>
</evidence>
<feature type="domain" description="Response regulatory" evidence="8">
    <location>
        <begin position="2"/>
        <end position="118"/>
    </location>
</feature>
<feature type="modified residue" description="4-aspartylphosphate" evidence="7">
    <location>
        <position position="52"/>
    </location>
</feature>
<evidence type="ECO:0000256" key="2">
    <source>
        <dbReference type="ARBA" id="ARBA00022553"/>
    </source>
</evidence>
<dbReference type="CDD" id="cd17574">
    <property type="entry name" value="REC_OmpR"/>
    <property type="match status" value="1"/>
</dbReference>
<evidence type="ECO:0000256" key="4">
    <source>
        <dbReference type="ARBA" id="ARBA00023125"/>
    </source>
</evidence>
<evidence type="ECO:0000256" key="6">
    <source>
        <dbReference type="ARBA" id="ARBA00024867"/>
    </source>
</evidence>
<dbReference type="InterPro" id="IPR001789">
    <property type="entry name" value="Sig_transdc_resp-reg_receiver"/>
</dbReference>
<dbReference type="GO" id="GO:0000976">
    <property type="term" value="F:transcription cis-regulatory region binding"/>
    <property type="evidence" value="ECO:0007669"/>
    <property type="project" value="TreeGrafter"/>
</dbReference>
<dbReference type="AlphaFoldDB" id="A0A354YYL4"/>
<dbReference type="Gene3D" id="3.40.50.2300">
    <property type="match status" value="1"/>
</dbReference>
<comment type="function">
    <text evidence="6">May play the central regulatory role in sporulation. It may be an element of the effector pathway responsible for the activation of sporulation genes in response to nutritional stress. Spo0A may act in concert with spo0H (a sigma factor) to control the expression of some genes that are critical to the sporulation process.</text>
</comment>
<organism evidence="9 10">
    <name type="scientific">Syntrophomonas wolfei</name>
    <dbReference type="NCBI Taxonomy" id="863"/>
    <lineage>
        <taxon>Bacteria</taxon>
        <taxon>Bacillati</taxon>
        <taxon>Bacillota</taxon>
        <taxon>Clostridia</taxon>
        <taxon>Eubacteriales</taxon>
        <taxon>Syntrophomonadaceae</taxon>
        <taxon>Syntrophomonas</taxon>
    </lineage>
</organism>
<evidence type="ECO:0000313" key="10">
    <source>
        <dbReference type="Proteomes" id="UP000263273"/>
    </source>
</evidence>
<keyword evidence="3" id="KW-0805">Transcription regulation</keyword>
<evidence type="ECO:0000259" key="8">
    <source>
        <dbReference type="PROSITE" id="PS50110"/>
    </source>
</evidence>
<dbReference type="PANTHER" id="PTHR48111:SF4">
    <property type="entry name" value="DNA-BINDING DUAL TRANSCRIPTIONAL REGULATOR OMPR"/>
    <property type="match status" value="1"/>
</dbReference>
<dbReference type="EMBL" id="DNZF01000234">
    <property type="protein sequence ID" value="HBK54435.1"/>
    <property type="molecule type" value="Genomic_DNA"/>
</dbReference>
<feature type="non-terminal residue" evidence="9">
    <location>
        <position position="118"/>
    </location>
</feature>
<dbReference type="SUPFAM" id="SSF52172">
    <property type="entry name" value="CheY-like"/>
    <property type="match status" value="1"/>
</dbReference>
<dbReference type="Proteomes" id="UP000263273">
    <property type="component" value="Unassembled WGS sequence"/>
</dbReference>
<protein>
    <recommendedName>
        <fullName evidence="1">Stage 0 sporulation protein A homolog</fullName>
    </recommendedName>
</protein>
<dbReference type="InterPro" id="IPR011006">
    <property type="entry name" value="CheY-like_superfamily"/>
</dbReference>
<evidence type="ECO:0000313" key="9">
    <source>
        <dbReference type="EMBL" id="HBK54435.1"/>
    </source>
</evidence>
<dbReference type="GO" id="GO:0000156">
    <property type="term" value="F:phosphorelay response regulator activity"/>
    <property type="evidence" value="ECO:0007669"/>
    <property type="project" value="TreeGrafter"/>
</dbReference>
<dbReference type="GO" id="GO:0006355">
    <property type="term" value="P:regulation of DNA-templated transcription"/>
    <property type="evidence" value="ECO:0007669"/>
    <property type="project" value="TreeGrafter"/>
</dbReference>
<gene>
    <name evidence="9" type="ORF">DDZ44_10910</name>
</gene>
<dbReference type="PROSITE" id="PS50110">
    <property type="entry name" value="RESPONSE_REGULATORY"/>
    <property type="match status" value="1"/>
</dbReference>
<evidence type="ECO:0000256" key="7">
    <source>
        <dbReference type="PROSITE-ProRule" id="PRU00169"/>
    </source>
</evidence>
<dbReference type="InterPro" id="IPR039420">
    <property type="entry name" value="WalR-like"/>
</dbReference>
<dbReference type="PANTHER" id="PTHR48111">
    <property type="entry name" value="REGULATOR OF RPOS"/>
    <property type="match status" value="1"/>
</dbReference>
<sequence length="118" mass="13414">MRVLIADDDIISRAVVKALLLKWGYEVLEAGDGNEAWDILKEKDSPQLVLLDWMMPGIDGLELCRRLRQLDNNTYHYIILLTGRDSKEDIIGGLNAGADDYITKPFMPEELEVRLRVG</sequence>
<name>A0A354YYL4_9FIRM</name>
<accession>A0A354YYL4</accession>
<evidence type="ECO:0000256" key="1">
    <source>
        <dbReference type="ARBA" id="ARBA00018672"/>
    </source>
</evidence>
<dbReference type="GO" id="GO:0005829">
    <property type="term" value="C:cytosol"/>
    <property type="evidence" value="ECO:0007669"/>
    <property type="project" value="TreeGrafter"/>
</dbReference>
<keyword evidence="5" id="KW-0804">Transcription</keyword>
<dbReference type="SMART" id="SM00448">
    <property type="entry name" value="REC"/>
    <property type="match status" value="1"/>
</dbReference>
<evidence type="ECO:0000256" key="5">
    <source>
        <dbReference type="ARBA" id="ARBA00023163"/>
    </source>
</evidence>
<proteinExistence type="predicted"/>
<keyword evidence="4" id="KW-0238">DNA-binding</keyword>
<dbReference type="Pfam" id="PF00072">
    <property type="entry name" value="Response_reg"/>
    <property type="match status" value="1"/>
</dbReference>